<protein>
    <recommendedName>
        <fullName evidence="2">histidine kinase</fullName>
        <ecNumber evidence="2">2.7.13.3</ecNumber>
    </recommendedName>
</protein>
<keyword evidence="5" id="KW-0418">Kinase</keyword>
<dbReference type="SUPFAM" id="SSF55874">
    <property type="entry name" value="ATPase domain of HSP90 chaperone/DNA topoisomerase II/histidine kinase"/>
    <property type="match status" value="1"/>
</dbReference>
<dbReference type="SMART" id="SM00091">
    <property type="entry name" value="PAS"/>
    <property type="match status" value="1"/>
</dbReference>
<dbReference type="SUPFAM" id="SSF55785">
    <property type="entry name" value="PYP-like sensor domain (PAS domain)"/>
    <property type="match status" value="1"/>
</dbReference>
<evidence type="ECO:0000259" key="10">
    <source>
        <dbReference type="PROSITE" id="PS50113"/>
    </source>
</evidence>
<dbReference type="EMBL" id="FWYF01000003">
    <property type="protein sequence ID" value="SMD35881.1"/>
    <property type="molecule type" value="Genomic_DNA"/>
</dbReference>
<evidence type="ECO:0000256" key="2">
    <source>
        <dbReference type="ARBA" id="ARBA00012438"/>
    </source>
</evidence>
<keyword evidence="4" id="KW-0808">Transferase</keyword>
<dbReference type="Proteomes" id="UP000192472">
    <property type="component" value="Unassembled WGS sequence"/>
</dbReference>
<dbReference type="CDD" id="cd00130">
    <property type="entry name" value="PAS"/>
    <property type="match status" value="1"/>
</dbReference>
<dbReference type="SUPFAM" id="SSF47384">
    <property type="entry name" value="Homodimeric domain of signal transducing histidine kinase"/>
    <property type="match status" value="1"/>
</dbReference>
<dbReference type="GO" id="GO:0000156">
    <property type="term" value="F:phosphorelay response regulator activity"/>
    <property type="evidence" value="ECO:0007669"/>
    <property type="project" value="TreeGrafter"/>
</dbReference>
<feature type="domain" description="Histidine kinase" evidence="8">
    <location>
        <begin position="495"/>
        <end position="703"/>
    </location>
</feature>
<dbReference type="Gene3D" id="3.30.565.10">
    <property type="entry name" value="Histidine kinase-like ATPase, C-terminal domain"/>
    <property type="match status" value="1"/>
</dbReference>
<dbReference type="SMART" id="SM00388">
    <property type="entry name" value="HisKA"/>
    <property type="match status" value="1"/>
</dbReference>
<dbReference type="InterPro" id="IPR036097">
    <property type="entry name" value="HisK_dim/P_sf"/>
</dbReference>
<dbReference type="Gene3D" id="1.10.287.130">
    <property type="match status" value="1"/>
</dbReference>
<evidence type="ECO:0000256" key="4">
    <source>
        <dbReference type="ARBA" id="ARBA00022679"/>
    </source>
</evidence>
<dbReference type="NCBIfam" id="TIGR00229">
    <property type="entry name" value="sensory_box"/>
    <property type="match status" value="1"/>
</dbReference>
<dbReference type="InterPro" id="IPR050351">
    <property type="entry name" value="BphY/WalK/GraS-like"/>
</dbReference>
<feature type="transmembrane region" description="Helical" evidence="7">
    <location>
        <begin position="112"/>
        <end position="130"/>
    </location>
</feature>
<dbReference type="SUPFAM" id="SSF55781">
    <property type="entry name" value="GAF domain-like"/>
    <property type="match status" value="1"/>
</dbReference>
<keyword evidence="7" id="KW-1133">Transmembrane helix</keyword>
<keyword evidence="3" id="KW-0597">Phosphoprotein</keyword>
<dbReference type="SMART" id="SM00387">
    <property type="entry name" value="HATPase_c"/>
    <property type="match status" value="1"/>
</dbReference>
<feature type="transmembrane region" description="Helical" evidence="7">
    <location>
        <begin position="35"/>
        <end position="52"/>
    </location>
</feature>
<dbReference type="STRING" id="692418.SAMN04488029_2585"/>
<dbReference type="InterPro" id="IPR029016">
    <property type="entry name" value="GAF-like_dom_sf"/>
</dbReference>
<dbReference type="FunFam" id="1.10.287.130:FF:000070">
    <property type="entry name" value="Histidine kinase sensor protein"/>
    <property type="match status" value="1"/>
</dbReference>
<dbReference type="Pfam" id="PF13426">
    <property type="entry name" value="PAS_9"/>
    <property type="match status" value="1"/>
</dbReference>
<dbReference type="PRINTS" id="PR00344">
    <property type="entry name" value="BCTRLSENSOR"/>
</dbReference>
<feature type="domain" description="PAC" evidence="10">
    <location>
        <begin position="418"/>
        <end position="470"/>
    </location>
</feature>
<evidence type="ECO:0000256" key="5">
    <source>
        <dbReference type="ARBA" id="ARBA00022777"/>
    </source>
</evidence>
<evidence type="ECO:0000313" key="12">
    <source>
        <dbReference type="Proteomes" id="UP000192472"/>
    </source>
</evidence>
<keyword evidence="12" id="KW-1185">Reference proteome</keyword>
<comment type="catalytic activity">
    <reaction evidence="1">
        <text>ATP + protein L-histidine = ADP + protein N-phospho-L-histidine.</text>
        <dbReference type="EC" id="2.7.13.3"/>
    </reaction>
</comment>
<keyword evidence="6 7" id="KW-0472">Membrane</keyword>
<sequence length="703" mass="80750">MKEGSLEYKIFKSTLLFIMAMLIYAMAYRLYLEEYWTTVGYGLGWIFTYVIWRVSRQAQSLRLIVVPWAVFIFLFAIFFWFKTGGLNGSGLVFFSVSLTLVIIASRKWRIRLIPIFIITQSLLVWADIYLKHLPIWGVNDKPEIDFVLLTSIVISLVVMLKNNYDDKEEKIEKFSRGLRELHRLNLKHDSNLDEVLTDYLNSGTELLGMQTGVIVDMSSGTSIIRNISNEQYAAEQLSLNEGVLRKVYEEDTTLFRAGSSSNLDNKKISGIASKYFIASPLMVNNAKYGVLLFAAEESKRNRFEEYDIEIVELMAINISHLLDIKVWSEHQKKTDYELHLSEKRFKTIYDYANVGICVCDRKGMILMVNRALQELLEYTEAELIGETFYSISDSGDLDEMDLDIRQYEKIVVGEIDHYVIEKKNTTKSGKEIIINKTVSTVRDENEKVRFTVMIVDDVTNRKLNETKISNLNQQLEVQVEKMDVANKELEAFSYSVSHDLRAPLRAIDGFSKIILEDHEDEFNEESKRLLNVIIKNSGKMAMLIDDLLTFSRITRKITEFKPINFEELVLGIIEEQALDESSFAIGTLPEAKGEPTLMKQVLSNLIGNAVKFSAKEEKPEITIGVHEMDDHYEFFVKDNGVGFNMAYYDKIFGVFQRLHTEEEFKGTGVGLAIVQKVMMKHNGKVWAESEEGVGTTFYFSLPK</sequence>
<dbReference type="InterPro" id="IPR004358">
    <property type="entry name" value="Sig_transdc_His_kin-like_C"/>
</dbReference>
<dbReference type="GO" id="GO:0016020">
    <property type="term" value="C:membrane"/>
    <property type="evidence" value="ECO:0007669"/>
    <property type="project" value="UniProtKB-SubCell"/>
</dbReference>
<evidence type="ECO:0000256" key="6">
    <source>
        <dbReference type="ARBA" id="ARBA00023136"/>
    </source>
</evidence>
<feature type="transmembrane region" description="Helical" evidence="7">
    <location>
        <begin position="87"/>
        <end position="105"/>
    </location>
</feature>
<feature type="transmembrane region" description="Helical" evidence="7">
    <location>
        <begin position="12"/>
        <end position="29"/>
    </location>
</feature>
<dbReference type="InterPro" id="IPR003594">
    <property type="entry name" value="HATPase_dom"/>
</dbReference>
<dbReference type="InterPro" id="IPR005467">
    <property type="entry name" value="His_kinase_dom"/>
</dbReference>
<proteinExistence type="predicted"/>
<feature type="transmembrane region" description="Helical" evidence="7">
    <location>
        <begin position="64"/>
        <end position="81"/>
    </location>
</feature>
<name>A0A1W2GH29_REIFA</name>
<evidence type="ECO:0000256" key="7">
    <source>
        <dbReference type="SAM" id="Phobius"/>
    </source>
</evidence>
<dbReference type="FunFam" id="3.30.565.10:FF:000006">
    <property type="entry name" value="Sensor histidine kinase WalK"/>
    <property type="match status" value="1"/>
</dbReference>
<dbReference type="PANTHER" id="PTHR42878">
    <property type="entry name" value="TWO-COMPONENT HISTIDINE KINASE"/>
    <property type="match status" value="1"/>
</dbReference>
<evidence type="ECO:0000256" key="3">
    <source>
        <dbReference type="ARBA" id="ARBA00022553"/>
    </source>
</evidence>
<dbReference type="InterPro" id="IPR000014">
    <property type="entry name" value="PAS"/>
</dbReference>
<dbReference type="InterPro" id="IPR035965">
    <property type="entry name" value="PAS-like_dom_sf"/>
</dbReference>
<dbReference type="PROSITE" id="PS50109">
    <property type="entry name" value="HIS_KIN"/>
    <property type="match status" value="1"/>
</dbReference>
<evidence type="ECO:0000259" key="8">
    <source>
        <dbReference type="PROSITE" id="PS50109"/>
    </source>
</evidence>
<dbReference type="Gene3D" id="3.30.450.40">
    <property type="match status" value="1"/>
</dbReference>
<gene>
    <name evidence="11" type="ORF">SAMN04488029_2585</name>
</gene>
<dbReference type="AlphaFoldDB" id="A0A1W2GH29"/>
<accession>A0A1W2GH29</accession>
<dbReference type="InterPro" id="IPR000700">
    <property type="entry name" value="PAS-assoc_C"/>
</dbReference>
<dbReference type="EC" id="2.7.13.3" evidence="2"/>
<evidence type="ECO:0000259" key="9">
    <source>
        <dbReference type="PROSITE" id="PS50112"/>
    </source>
</evidence>
<dbReference type="Pfam" id="PF02518">
    <property type="entry name" value="HATPase_c"/>
    <property type="match status" value="1"/>
</dbReference>
<reference evidence="11 12" key="1">
    <citation type="submission" date="2017-04" db="EMBL/GenBank/DDBJ databases">
        <authorList>
            <person name="Afonso C.L."/>
            <person name="Miller P.J."/>
            <person name="Scott M.A."/>
            <person name="Spackman E."/>
            <person name="Goraichik I."/>
            <person name="Dimitrov K.M."/>
            <person name="Suarez D.L."/>
            <person name="Swayne D.E."/>
        </authorList>
    </citation>
    <scope>NUCLEOTIDE SEQUENCE [LARGE SCALE GENOMIC DNA]</scope>
    <source>
        <strain evidence="11 12">DSM 26133</strain>
    </source>
</reference>
<evidence type="ECO:0000313" key="11">
    <source>
        <dbReference type="EMBL" id="SMD35881.1"/>
    </source>
</evidence>
<keyword evidence="7" id="KW-0812">Transmembrane</keyword>
<dbReference type="InterPro" id="IPR003661">
    <property type="entry name" value="HisK_dim/P_dom"/>
</dbReference>
<feature type="domain" description="PAS" evidence="9">
    <location>
        <begin position="341"/>
        <end position="387"/>
    </location>
</feature>
<dbReference type="GO" id="GO:0000155">
    <property type="term" value="F:phosphorelay sensor kinase activity"/>
    <property type="evidence" value="ECO:0007669"/>
    <property type="project" value="InterPro"/>
</dbReference>
<dbReference type="GO" id="GO:0007234">
    <property type="term" value="P:osmosensory signaling via phosphorelay pathway"/>
    <property type="evidence" value="ECO:0007669"/>
    <property type="project" value="TreeGrafter"/>
</dbReference>
<dbReference type="Pfam" id="PF00512">
    <property type="entry name" value="HisKA"/>
    <property type="match status" value="1"/>
</dbReference>
<dbReference type="CDD" id="cd00082">
    <property type="entry name" value="HisKA"/>
    <property type="match status" value="1"/>
</dbReference>
<organism evidence="11 12">
    <name type="scientific">Reichenbachiella faecimaris</name>
    <dbReference type="NCBI Taxonomy" id="692418"/>
    <lineage>
        <taxon>Bacteria</taxon>
        <taxon>Pseudomonadati</taxon>
        <taxon>Bacteroidota</taxon>
        <taxon>Cytophagia</taxon>
        <taxon>Cytophagales</taxon>
        <taxon>Reichenbachiellaceae</taxon>
        <taxon>Reichenbachiella</taxon>
    </lineage>
</organism>
<dbReference type="PROSITE" id="PS50113">
    <property type="entry name" value="PAC"/>
    <property type="match status" value="1"/>
</dbReference>
<dbReference type="Gene3D" id="3.30.450.20">
    <property type="entry name" value="PAS domain"/>
    <property type="match status" value="1"/>
</dbReference>
<dbReference type="PANTHER" id="PTHR42878:SF15">
    <property type="entry name" value="BACTERIOPHYTOCHROME"/>
    <property type="match status" value="1"/>
</dbReference>
<dbReference type="PROSITE" id="PS50112">
    <property type="entry name" value="PAS"/>
    <property type="match status" value="1"/>
</dbReference>
<dbReference type="InterPro" id="IPR036890">
    <property type="entry name" value="HATPase_C_sf"/>
</dbReference>
<evidence type="ECO:0000256" key="1">
    <source>
        <dbReference type="ARBA" id="ARBA00000085"/>
    </source>
</evidence>
<dbReference type="GO" id="GO:0030295">
    <property type="term" value="F:protein kinase activator activity"/>
    <property type="evidence" value="ECO:0007669"/>
    <property type="project" value="TreeGrafter"/>
</dbReference>